<dbReference type="InterPro" id="IPR043824">
    <property type="entry name" value="DUF5801"/>
</dbReference>
<dbReference type="AlphaFoldDB" id="A0A2P7AQF3"/>
<name>A0A2P7AQF3_9HYPH</name>
<keyword evidence="3" id="KW-1185">Reference proteome</keyword>
<sequence length="685" mass="70292">AAGPIVFTVSVSAAGIVSLDQARAIVHADATDPDDSTTLAAADLITLTATITDNDGDEASATHDIGQSLNFEDDGPTITADGVVPELTVDETDLTTDASADFSTAFTSDAGADGDAITYALGISQVTNDSGLTDTATGDPVLLFVEGGNVVGRAGSAAGPIVFTVSVSAAGIVSLDQARAIVHADATDPDDSTTLAAANLITLTATITDNDGDEASATHDIGQSLNFEDDGPTITVPFDGDQNAGNGNGTHETLANVLNASATGAFGYNIGADAHTAAFYTGGGSDFVDQNAALAGVQIGLSGTITGGGGGNIIDPNVTLASETLTSATFNFTFTYDKDPAAGVQTGTAGGTLVFDKAADTYTINLTDPLEGFSFDVIHTSELLSKEPTSNTGHPQIVLERLQADDPDTPDDEDFYVQFTGNSINNDNPFGLTTNGEGSSADSTFTVGGHEMVSNANETWVSATQSTNGVAGDTIQKEELLTLRFFNSNVGIQSEATTPTATAGTMAIKFDGIGNSEDLMLILDLIDKNGADNIAGTMDDNTAITRAVYVSNADIFKTGQVPAPYSSEFTLDNNDGLVIIEQNDYNAAGEDYVLQGVQIMQSGNGITGNNAAIDLNRTTGTDGGSDATANLVNFDAPDNDVLKITDIGFTTTVTETPEAQLDFAFQVEDADADQTAMQHILVDVA</sequence>
<evidence type="ECO:0000313" key="2">
    <source>
        <dbReference type="EMBL" id="PSH56451.1"/>
    </source>
</evidence>
<dbReference type="EMBL" id="PGGO01000059">
    <property type="protein sequence ID" value="PSH56451.1"/>
    <property type="molecule type" value="Genomic_DNA"/>
</dbReference>
<dbReference type="Proteomes" id="UP000241444">
    <property type="component" value="Unassembled WGS sequence"/>
</dbReference>
<dbReference type="RefSeq" id="WP_245425632.1">
    <property type="nucleotide sequence ID" value="NZ_PGGO01000059.1"/>
</dbReference>
<protein>
    <recommendedName>
        <fullName evidence="1">DUF5801 domain-containing protein</fullName>
    </recommendedName>
</protein>
<feature type="domain" description="DUF5801" evidence="1">
    <location>
        <begin position="87"/>
        <end position="222"/>
    </location>
</feature>
<evidence type="ECO:0000313" key="3">
    <source>
        <dbReference type="Proteomes" id="UP000241444"/>
    </source>
</evidence>
<feature type="non-terminal residue" evidence="2">
    <location>
        <position position="1"/>
    </location>
</feature>
<organism evidence="2 3">
    <name type="scientific">Phyllobacterium brassicacearum</name>
    <dbReference type="NCBI Taxonomy" id="314235"/>
    <lineage>
        <taxon>Bacteria</taxon>
        <taxon>Pseudomonadati</taxon>
        <taxon>Pseudomonadota</taxon>
        <taxon>Alphaproteobacteria</taxon>
        <taxon>Hyphomicrobiales</taxon>
        <taxon>Phyllobacteriaceae</taxon>
        <taxon>Phyllobacterium</taxon>
    </lineage>
</organism>
<gene>
    <name evidence="2" type="ORF">CU102_28170</name>
</gene>
<proteinExistence type="predicted"/>
<comment type="caution">
    <text evidence="2">The sequence shown here is derived from an EMBL/GenBank/DDBJ whole genome shotgun (WGS) entry which is preliminary data.</text>
</comment>
<evidence type="ECO:0000259" key="1">
    <source>
        <dbReference type="Pfam" id="PF19116"/>
    </source>
</evidence>
<dbReference type="Pfam" id="PF19116">
    <property type="entry name" value="DUF5801"/>
    <property type="match status" value="2"/>
</dbReference>
<reference evidence="3" key="1">
    <citation type="submission" date="2017-11" db="EMBL/GenBank/DDBJ databases">
        <authorList>
            <person name="Kuznetsova I."/>
            <person name="Sazanova A."/>
            <person name="Chirak E."/>
            <person name="Safronova V."/>
            <person name="Willems A."/>
        </authorList>
    </citation>
    <scope>NUCLEOTIDE SEQUENCE [LARGE SCALE GENOMIC DNA]</scope>
    <source>
        <strain evidence="3">STM 196</strain>
    </source>
</reference>
<accession>A0A2P7AQF3</accession>
<feature type="domain" description="DUF5801" evidence="1">
    <location>
        <begin position="2"/>
        <end position="66"/>
    </location>
</feature>